<feature type="compositionally biased region" description="Basic and acidic residues" evidence="1">
    <location>
        <begin position="69"/>
        <end position="81"/>
    </location>
</feature>
<evidence type="ECO:0000313" key="3">
    <source>
        <dbReference type="Proteomes" id="UP001630127"/>
    </source>
</evidence>
<evidence type="ECO:0000256" key="1">
    <source>
        <dbReference type="SAM" id="MobiDB-lite"/>
    </source>
</evidence>
<protein>
    <submittedName>
        <fullName evidence="2">Uncharacterized protein</fullName>
    </submittedName>
</protein>
<dbReference type="Proteomes" id="UP001630127">
    <property type="component" value="Unassembled WGS sequence"/>
</dbReference>
<proteinExistence type="predicted"/>
<feature type="compositionally biased region" description="Basic and acidic residues" evidence="1">
    <location>
        <begin position="124"/>
        <end position="133"/>
    </location>
</feature>
<feature type="region of interest" description="Disordered" evidence="1">
    <location>
        <begin position="36"/>
        <end position="133"/>
    </location>
</feature>
<gene>
    <name evidence="2" type="ORF">ACH5RR_027853</name>
</gene>
<feature type="compositionally biased region" description="Basic and acidic residues" evidence="1">
    <location>
        <begin position="107"/>
        <end position="116"/>
    </location>
</feature>
<dbReference type="AlphaFoldDB" id="A0ABD2YM34"/>
<feature type="compositionally biased region" description="Basic and acidic residues" evidence="1">
    <location>
        <begin position="39"/>
        <end position="61"/>
    </location>
</feature>
<keyword evidence="3" id="KW-1185">Reference proteome</keyword>
<accession>A0ABD2YM34</accession>
<reference evidence="2 3" key="1">
    <citation type="submission" date="2024-11" db="EMBL/GenBank/DDBJ databases">
        <title>A near-complete genome assembly of Cinchona calisaya.</title>
        <authorList>
            <person name="Lian D.C."/>
            <person name="Zhao X.W."/>
            <person name="Wei L."/>
        </authorList>
    </citation>
    <scope>NUCLEOTIDE SEQUENCE [LARGE SCALE GENOMIC DNA]</scope>
    <source>
        <tissue evidence="2">Nenye</tissue>
    </source>
</reference>
<sequence>MGPKFLQIYDSLQTCLIKRFTAHNPITAWRYYSQFHTGQKGDGDRAPHNQGKEGHKDRGPAERAASTAEEFRRVAEEKTREASASQTTEKAVDGFQETTTGDSSVKSVEESFKEPPGKGNFNKTGDERNPLEK</sequence>
<evidence type="ECO:0000313" key="2">
    <source>
        <dbReference type="EMBL" id="KAL3508452.1"/>
    </source>
</evidence>
<name>A0ABD2YM34_9GENT</name>
<organism evidence="2 3">
    <name type="scientific">Cinchona calisaya</name>
    <dbReference type="NCBI Taxonomy" id="153742"/>
    <lineage>
        <taxon>Eukaryota</taxon>
        <taxon>Viridiplantae</taxon>
        <taxon>Streptophyta</taxon>
        <taxon>Embryophyta</taxon>
        <taxon>Tracheophyta</taxon>
        <taxon>Spermatophyta</taxon>
        <taxon>Magnoliopsida</taxon>
        <taxon>eudicotyledons</taxon>
        <taxon>Gunneridae</taxon>
        <taxon>Pentapetalae</taxon>
        <taxon>asterids</taxon>
        <taxon>lamiids</taxon>
        <taxon>Gentianales</taxon>
        <taxon>Rubiaceae</taxon>
        <taxon>Cinchonoideae</taxon>
        <taxon>Cinchoneae</taxon>
        <taxon>Cinchona</taxon>
    </lineage>
</organism>
<comment type="caution">
    <text evidence="2">The sequence shown here is derived from an EMBL/GenBank/DDBJ whole genome shotgun (WGS) entry which is preliminary data.</text>
</comment>
<dbReference type="EMBL" id="JBJUIK010000012">
    <property type="protein sequence ID" value="KAL3508452.1"/>
    <property type="molecule type" value="Genomic_DNA"/>
</dbReference>